<keyword evidence="1 2" id="KW-0378">Hydrolase</keyword>
<dbReference type="InterPro" id="IPR020476">
    <property type="entry name" value="Nudix_hydrolase"/>
</dbReference>
<dbReference type="GO" id="GO:0016787">
    <property type="term" value="F:hydrolase activity"/>
    <property type="evidence" value="ECO:0007669"/>
    <property type="project" value="UniProtKB-KW"/>
</dbReference>
<dbReference type="PANTHER" id="PTHR43736">
    <property type="entry name" value="ADP-RIBOSE PYROPHOSPHATASE"/>
    <property type="match status" value="1"/>
</dbReference>
<dbReference type="PRINTS" id="PR00502">
    <property type="entry name" value="NUDIXFAMILY"/>
</dbReference>
<proteinExistence type="inferred from homology"/>
<dbReference type="Pfam" id="PF00293">
    <property type="entry name" value="NUDIX"/>
    <property type="match status" value="1"/>
</dbReference>
<organism evidence="4 5">
    <name type="scientific">Lachnospira intestinalis</name>
    <dbReference type="NCBI Taxonomy" id="3133158"/>
    <lineage>
        <taxon>Bacteria</taxon>
        <taxon>Bacillati</taxon>
        <taxon>Bacillota</taxon>
        <taxon>Clostridia</taxon>
        <taxon>Lachnospirales</taxon>
        <taxon>Lachnospiraceae</taxon>
        <taxon>Lachnospira</taxon>
    </lineage>
</organism>
<dbReference type="PROSITE" id="PS51462">
    <property type="entry name" value="NUDIX"/>
    <property type="match status" value="1"/>
</dbReference>
<name>A0ABV1H776_9FIRM</name>
<evidence type="ECO:0000313" key="4">
    <source>
        <dbReference type="EMBL" id="MEQ2555516.1"/>
    </source>
</evidence>
<comment type="caution">
    <text evidence="4">The sequence shown here is derived from an EMBL/GenBank/DDBJ whole genome shotgun (WGS) entry which is preliminary data.</text>
</comment>
<dbReference type="Gene3D" id="3.90.79.10">
    <property type="entry name" value="Nucleoside Triphosphate Pyrophosphohydrolase"/>
    <property type="match status" value="1"/>
</dbReference>
<evidence type="ECO:0000313" key="5">
    <source>
        <dbReference type="Proteomes" id="UP001546774"/>
    </source>
</evidence>
<dbReference type="Proteomes" id="UP001546774">
    <property type="component" value="Unassembled WGS sequence"/>
</dbReference>
<dbReference type="PANTHER" id="PTHR43736:SF4">
    <property type="entry name" value="SLR1690 PROTEIN"/>
    <property type="match status" value="1"/>
</dbReference>
<dbReference type="InterPro" id="IPR000086">
    <property type="entry name" value="NUDIX_hydrolase_dom"/>
</dbReference>
<evidence type="ECO:0000256" key="2">
    <source>
        <dbReference type="RuleBase" id="RU003476"/>
    </source>
</evidence>
<dbReference type="EMBL" id="JBBMFS010000009">
    <property type="protein sequence ID" value="MEQ2555516.1"/>
    <property type="molecule type" value="Genomic_DNA"/>
</dbReference>
<dbReference type="PROSITE" id="PS00893">
    <property type="entry name" value="NUDIX_BOX"/>
    <property type="match status" value="1"/>
</dbReference>
<comment type="similarity">
    <text evidence="2">Belongs to the Nudix hydrolase family.</text>
</comment>
<protein>
    <submittedName>
        <fullName evidence="4">NUDIX hydrolase</fullName>
    </submittedName>
</protein>
<evidence type="ECO:0000256" key="1">
    <source>
        <dbReference type="ARBA" id="ARBA00022801"/>
    </source>
</evidence>
<dbReference type="SUPFAM" id="SSF55811">
    <property type="entry name" value="Nudix"/>
    <property type="match status" value="1"/>
</dbReference>
<sequence>MYLDKEKAVKAFMGTGEKNAAGEDLVTFLEKYDPHKYQNPCNTVDMAVFAYNESEKKVTKVLLIQRGNHPSIGWWALPGGFVEYRENLETAAARELQEETGIEHLNFEQLKTYGAYDRDPRTRIITTAYIALVPEGLLHEKAGDDAKNAGWFTIKDTEISRKNNADGTVCATHRLCLENKELAVRTESQVRVEWSPGAVLENKTYTMEHTTLLASDHSAVILEGYEYLVKRLADRP</sequence>
<reference evidence="4" key="1">
    <citation type="submission" date="2024-03" db="EMBL/GenBank/DDBJ databases">
        <title>Human intestinal bacterial collection.</title>
        <authorList>
            <person name="Pauvert C."/>
            <person name="Hitch T.C.A."/>
            <person name="Clavel T."/>
        </authorList>
    </citation>
    <scope>NUCLEOTIDE SEQUENCE [LARGE SCALE GENOMIC DNA]</scope>
    <source>
        <strain evidence="4">CLA-AA-H89B</strain>
    </source>
</reference>
<keyword evidence="5" id="KW-1185">Reference proteome</keyword>
<dbReference type="CDD" id="cd18873">
    <property type="entry name" value="NUDIX_NadM_like"/>
    <property type="match status" value="1"/>
</dbReference>
<feature type="domain" description="Nudix hydrolase" evidence="3">
    <location>
        <begin position="41"/>
        <end position="175"/>
    </location>
</feature>
<gene>
    <name evidence="4" type="ORF">WMO37_10955</name>
</gene>
<accession>A0ABV1H776</accession>
<dbReference type="InterPro" id="IPR020084">
    <property type="entry name" value="NUDIX_hydrolase_CS"/>
</dbReference>
<evidence type="ECO:0000259" key="3">
    <source>
        <dbReference type="PROSITE" id="PS51462"/>
    </source>
</evidence>
<dbReference type="InterPro" id="IPR015797">
    <property type="entry name" value="NUDIX_hydrolase-like_dom_sf"/>
</dbReference>